<comment type="caution">
    <text evidence="2">The sequence shown here is derived from an EMBL/GenBank/DDBJ whole genome shotgun (WGS) entry which is preliminary data.</text>
</comment>
<accession>A0ABD0S6B1</accession>
<protein>
    <submittedName>
        <fullName evidence="2">Uncharacterized protein</fullName>
    </submittedName>
</protein>
<dbReference type="Proteomes" id="UP001549921">
    <property type="component" value="Unassembled WGS sequence"/>
</dbReference>
<name>A0ABD0S6B1_LOXSC</name>
<sequence length="149" mass="17279">MFNEKVVVGPQKSFSHTDLLEYVESLLKESKFYQEKNMDTSYYSWLRSRSLEVSPYSEELDKFKPIVQKMSSESCAAIAVKLDSLTDDKTPQEILSTFKSLLEEQYSMQMFEGNIKRAKETKNGSRRRNKVHPELLPPGRQPTVSFILN</sequence>
<reference evidence="2 3" key="1">
    <citation type="submission" date="2024-06" db="EMBL/GenBank/DDBJ databases">
        <title>A chromosome-level genome assembly of beet webworm, Loxostege sticticalis.</title>
        <authorList>
            <person name="Zhang Y."/>
        </authorList>
    </citation>
    <scope>NUCLEOTIDE SEQUENCE [LARGE SCALE GENOMIC DNA]</scope>
    <source>
        <strain evidence="2">AQ028</strain>
        <tissue evidence="2">Male pupae</tissue>
    </source>
</reference>
<gene>
    <name evidence="2" type="ORF">ABMA28_011136</name>
</gene>
<organism evidence="2 3">
    <name type="scientific">Loxostege sticticalis</name>
    <name type="common">Beet webworm moth</name>
    <dbReference type="NCBI Taxonomy" id="481309"/>
    <lineage>
        <taxon>Eukaryota</taxon>
        <taxon>Metazoa</taxon>
        <taxon>Ecdysozoa</taxon>
        <taxon>Arthropoda</taxon>
        <taxon>Hexapoda</taxon>
        <taxon>Insecta</taxon>
        <taxon>Pterygota</taxon>
        <taxon>Neoptera</taxon>
        <taxon>Endopterygota</taxon>
        <taxon>Lepidoptera</taxon>
        <taxon>Glossata</taxon>
        <taxon>Ditrysia</taxon>
        <taxon>Pyraloidea</taxon>
        <taxon>Crambidae</taxon>
        <taxon>Pyraustinae</taxon>
        <taxon>Loxostege</taxon>
    </lineage>
</organism>
<evidence type="ECO:0000313" key="3">
    <source>
        <dbReference type="Proteomes" id="UP001549921"/>
    </source>
</evidence>
<evidence type="ECO:0000313" key="2">
    <source>
        <dbReference type="EMBL" id="KAL0809604.1"/>
    </source>
</evidence>
<proteinExistence type="predicted"/>
<dbReference type="AlphaFoldDB" id="A0ABD0S6B1"/>
<feature type="region of interest" description="Disordered" evidence="1">
    <location>
        <begin position="120"/>
        <end position="149"/>
    </location>
</feature>
<dbReference type="EMBL" id="JBEDNZ010000028">
    <property type="protein sequence ID" value="KAL0809604.1"/>
    <property type="molecule type" value="Genomic_DNA"/>
</dbReference>
<evidence type="ECO:0000256" key="1">
    <source>
        <dbReference type="SAM" id="MobiDB-lite"/>
    </source>
</evidence>